<keyword evidence="3" id="KW-1185">Reference proteome</keyword>
<dbReference type="EMBL" id="OX451741">
    <property type="protein sequence ID" value="CAI8617894.1"/>
    <property type="molecule type" value="Genomic_DNA"/>
</dbReference>
<protein>
    <submittedName>
        <fullName evidence="1">Uncharacterized protein</fullName>
    </submittedName>
</protein>
<evidence type="ECO:0000313" key="2">
    <source>
        <dbReference type="EMBL" id="CAI8617896.1"/>
    </source>
</evidence>
<evidence type="ECO:0000313" key="1">
    <source>
        <dbReference type="EMBL" id="CAI8617894.1"/>
    </source>
</evidence>
<evidence type="ECO:0000313" key="3">
    <source>
        <dbReference type="Proteomes" id="UP001157006"/>
    </source>
</evidence>
<dbReference type="AlphaFoldDB" id="A0AAV1B5G2"/>
<proteinExistence type="predicted"/>
<dbReference type="Proteomes" id="UP001157006">
    <property type="component" value="Chromosome 6"/>
</dbReference>
<gene>
    <name evidence="1" type="ORF">VFH_VI097640</name>
    <name evidence="2" type="ORF">VFH_VI097720</name>
</gene>
<sequence length="117" mass="13319">MNNKLHSPLLIHMDTHPWAPRRLSQLDLEKALSTSRTMVAPSEYDGLNQPSSSRRTFPVDSENPFVTFDDVWLLLNDARLIYSCRKVLAIAVSTTFVKHQTRNATYKIIGIERPPIG</sequence>
<reference evidence="1 3" key="1">
    <citation type="submission" date="2023-01" db="EMBL/GenBank/DDBJ databases">
        <authorList>
            <person name="Kreplak J."/>
        </authorList>
    </citation>
    <scope>NUCLEOTIDE SEQUENCE [LARGE SCALE GENOMIC DNA]</scope>
</reference>
<accession>A0AAV1B5G2</accession>
<name>A0AAV1B5G2_VICFA</name>
<organism evidence="1 3">
    <name type="scientific">Vicia faba</name>
    <name type="common">Broad bean</name>
    <name type="synonym">Faba vulgaris</name>
    <dbReference type="NCBI Taxonomy" id="3906"/>
    <lineage>
        <taxon>Eukaryota</taxon>
        <taxon>Viridiplantae</taxon>
        <taxon>Streptophyta</taxon>
        <taxon>Embryophyta</taxon>
        <taxon>Tracheophyta</taxon>
        <taxon>Spermatophyta</taxon>
        <taxon>Magnoliopsida</taxon>
        <taxon>eudicotyledons</taxon>
        <taxon>Gunneridae</taxon>
        <taxon>Pentapetalae</taxon>
        <taxon>rosids</taxon>
        <taxon>fabids</taxon>
        <taxon>Fabales</taxon>
        <taxon>Fabaceae</taxon>
        <taxon>Papilionoideae</taxon>
        <taxon>50 kb inversion clade</taxon>
        <taxon>NPAAA clade</taxon>
        <taxon>Hologalegina</taxon>
        <taxon>IRL clade</taxon>
        <taxon>Fabeae</taxon>
        <taxon>Vicia</taxon>
    </lineage>
</organism>
<dbReference type="EMBL" id="OX451741">
    <property type="protein sequence ID" value="CAI8617896.1"/>
    <property type="molecule type" value="Genomic_DNA"/>
</dbReference>